<evidence type="ECO:0000313" key="2">
    <source>
        <dbReference type="EMBL" id="PJE73160.1"/>
    </source>
</evidence>
<sequence>CDAHIELYIGRPVPAGAIAATAYVLAAIKAKGGVRDSERLVDDLLERGLVKEAFDGPISRGKGRFSLAFQPMEQHRAVLLQALRERFGEAEREARQKYGQAVRDLLATDELTIWELFPGKKAGRWAYFCPFASEPVEFVKDGKKQKGERKRFPGPMAGETDGSRITFNTGLGGAEKHVQAVHEGGYFLTVEALRDPEWRPRYDDRDLNVLIPVHRRLWDVKRQLESQGQGPDAEKAVADLASKGQVKPETFFGDNKPRETLIVFEGAWKVYSRDGAMRDGDKRYSPVYNVAAVLSRDKDGTIFWKKAVPHLKAAFRDAIGKFLEADEKGKKVVFGLPMALYSWAKRKYGPAGE</sequence>
<name>A0A2M8L980_9BACT</name>
<reference evidence="3" key="1">
    <citation type="submission" date="2017-09" db="EMBL/GenBank/DDBJ databases">
        <title>Depth-based differentiation of microbial function through sediment-hosted aquifers and enrichment of novel symbionts in the deep terrestrial subsurface.</title>
        <authorList>
            <person name="Probst A.J."/>
            <person name="Ladd B."/>
            <person name="Jarett J.K."/>
            <person name="Geller-Mcgrath D.E."/>
            <person name="Sieber C.M.K."/>
            <person name="Emerson J.B."/>
            <person name="Anantharaman K."/>
            <person name="Thomas B.C."/>
            <person name="Malmstrom R."/>
            <person name="Stieglmeier M."/>
            <person name="Klingl A."/>
            <person name="Woyke T."/>
            <person name="Ryan C.M."/>
            <person name="Banfield J.F."/>
        </authorList>
    </citation>
    <scope>NUCLEOTIDE SEQUENCE [LARGE SCALE GENOMIC DNA]</scope>
</reference>
<proteinExistence type="predicted"/>
<dbReference type="Proteomes" id="UP000230603">
    <property type="component" value="Unassembled WGS sequence"/>
</dbReference>
<dbReference type="AlphaFoldDB" id="A0A2M8L980"/>
<feature type="non-terminal residue" evidence="2">
    <location>
        <position position="1"/>
    </location>
</feature>
<evidence type="ECO:0000256" key="1">
    <source>
        <dbReference type="SAM" id="MobiDB-lite"/>
    </source>
</evidence>
<evidence type="ECO:0000313" key="3">
    <source>
        <dbReference type="Proteomes" id="UP000230603"/>
    </source>
</evidence>
<feature type="region of interest" description="Disordered" evidence="1">
    <location>
        <begin position="142"/>
        <end position="163"/>
    </location>
</feature>
<protein>
    <submittedName>
        <fullName evidence="2">Uncharacterized protein</fullName>
    </submittedName>
</protein>
<accession>A0A2M8L980</accession>
<organism evidence="2 3">
    <name type="scientific">Candidatus Tagabacteria bacterium CG10_big_fil_rev_8_21_14_0_10_40_13</name>
    <dbReference type="NCBI Taxonomy" id="1975022"/>
    <lineage>
        <taxon>Bacteria</taxon>
        <taxon>Candidatus Tagaibacteriota</taxon>
    </lineage>
</organism>
<comment type="caution">
    <text evidence="2">The sequence shown here is derived from an EMBL/GenBank/DDBJ whole genome shotgun (WGS) entry which is preliminary data.</text>
</comment>
<gene>
    <name evidence="2" type="ORF">COV00_01330</name>
</gene>
<dbReference type="EMBL" id="PFEP01000021">
    <property type="protein sequence ID" value="PJE73160.1"/>
    <property type="molecule type" value="Genomic_DNA"/>
</dbReference>